<feature type="transmembrane region" description="Helical" evidence="1">
    <location>
        <begin position="47"/>
        <end position="66"/>
    </location>
</feature>
<dbReference type="AlphaFoldDB" id="A0AAV5T998"/>
<evidence type="ECO:0008006" key="4">
    <source>
        <dbReference type="Google" id="ProtNLM"/>
    </source>
</evidence>
<reference evidence="2" key="1">
    <citation type="submission" date="2023-10" db="EMBL/GenBank/DDBJ databases">
        <title>Genome assembly of Pristionchus species.</title>
        <authorList>
            <person name="Yoshida K."/>
            <person name="Sommer R.J."/>
        </authorList>
    </citation>
    <scope>NUCLEOTIDE SEQUENCE</scope>
    <source>
        <strain evidence="2">RS0144</strain>
    </source>
</reference>
<protein>
    <recommendedName>
        <fullName evidence="4">G protein-coupled receptor</fullName>
    </recommendedName>
</protein>
<dbReference type="EMBL" id="BTSX01000004">
    <property type="protein sequence ID" value="GMS92131.1"/>
    <property type="molecule type" value="Genomic_DNA"/>
</dbReference>
<feature type="transmembrane region" description="Helical" evidence="1">
    <location>
        <begin position="86"/>
        <end position="106"/>
    </location>
</feature>
<comment type="caution">
    <text evidence="2">The sequence shown here is derived from an EMBL/GenBank/DDBJ whole genome shotgun (WGS) entry which is preliminary data.</text>
</comment>
<evidence type="ECO:0000256" key="1">
    <source>
        <dbReference type="SAM" id="Phobius"/>
    </source>
</evidence>
<keyword evidence="1" id="KW-0472">Membrane</keyword>
<dbReference type="InterPro" id="IPR019428">
    <property type="entry name" value="7TM_GPCR_serpentine_rcpt_Str"/>
</dbReference>
<dbReference type="PANTHER" id="PTHR22943">
    <property type="entry name" value="7-TRANSMEMBRANE DOMAIN RECEPTOR C.ELEGANS"/>
    <property type="match status" value="1"/>
</dbReference>
<dbReference type="SUPFAM" id="SSF81321">
    <property type="entry name" value="Family A G protein-coupled receptor-like"/>
    <property type="match status" value="1"/>
</dbReference>
<feature type="non-terminal residue" evidence="2">
    <location>
        <position position="107"/>
    </location>
</feature>
<organism evidence="2 3">
    <name type="scientific">Pristionchus entomophagus</name>
    <dbReference type="NCBI Taxonomy" id="358040"/>
    <lineage>
        <taxon>Eukaryota</taxon>
        <taxon>Metazoa</taxon>
        <taxon>Ecdysozoa</taxon>
        <taxon>Nematoda</taxon>
        <taxon>Chromadorea</taxon>
        <taxon>Rhabditida</taxon>
        <taxon>Rhabditina</taxon>
        <taxon>Diplogasteromorpha</taxon>
        <taxon>Diplogasteroidea</taxon>
        <taxon>Neodiplogasteridae</taxon>
        <taxon>Pristionchus</taxon>
    </lineage>
</organism>
<name>A0AAV5T998_9BILA</name>
<keyword evidence="1" id="KW-1133">Transmembrane helix</keyword>
<proteinExistence type="predicted"/>
<keyword evidence="1" id="KW-0812">Transmembrane</keyword>
<gene>
    <name evidence="2" type="ORF">PENTCL1PPCAC_14306</name>
</gene>
<keyword evidence="3" id="KW-1185">Reference proteome</keyword>
<feature type="transmembrane region" description="Helical" evidence="1">
    <location>
        <begin position="6"/>
        <end position="26"/>
    </location>
</feature>
<evidence type="ECO:0000313" key="3">
    <source>
        <dbReference type="Proteomes" id="UP001432027"/>
    </source>
</evidence>
<dbReference type="Proteomes" id="UP001432027">
    <property type="component" value="Unassembled WGS sequence"/>
</dbReference>
<dbReference type="PANTHER" id="PTHR22943:SF248">
    <property type="entry name" value="SEVEN TM RECEPTOR"/>
    <property type="match status" value="1"/>
</dbReference>
<dbReference type="Pfam" id="PF10326">
    <property type="entry name" value="7TM_GPCR_Str"/>
    <property type="match status" value="1"/>
</dbReference>
<sequence>MSLALAMALFGATAVVIDTCIVLILRKLRVSGSSLISKQRSATQHQLLNALIVQTFIPKIFSYIPLGMIFTVPLLGLNLTGVYGDLMIMAPAIFPSLDPIIMLYFVR</sequence>
<accession>A0AAV5T998</accession>
<evidence type="ECO:0000313" key="2">
    <source>
        <dbReference type="EMBL" id="GMS92131.1"/>
    </source>
</evidence>